<dbReference type="InterPro" id="IPR036663">
    <property type="entry name" value="Fumarylacetoacetase_C_sf"/>
</dbReference>
<dbReference type="InterPro" id="IPR050772">
    <property type="entry name" value="Hydratase-Decarb/MhpD_sf"/>
</dbReference>
<dbReference type="GO" id="GO:0005737">
    <property type="term" value="C:cytoplasm"/>
    <property type="evidence" value="ECO:0007669"/>
    <property type="project" value="TreeGrafter"/>
</dbReference>
<dbReference type="OrthoDB" id="9792137at2"/>
<keyword evidence="1" id="KW-0456">Lyase</keyword>
<evidence type="ECO:0000313" key="4">
    <source>
        <dbReference type="Proteomes" id="UP000286208"/>
    </source>
</evidence>
<gene>
    <name evidence="3" type="ORF">EGT67_03715</name>
</gene>
<reference evidence="3 4" key="1">
    <citation type="submission" date="2018-11" db="EMBL/GenBank/DDBJ databases">
        <title>Rhodococcus spongicola sp. nov. and Rhodococcus xishaensis sp. nov. from marine sponges.</title>
        <authorList>
            <person name="Li L."/>
            <person name="Lin H.W."/>
        </authorList>
    </citation>
    <scope>NUCLEOTIDE SEQUENCE [LARGE SCALE GENOMIC DNA]</scope>
    <source>
        <strain evidence="3 4">CCTCC AB2014297</strain>
    </source>
</reference>
<dbReference type="PANTHER" id="PTHR30143:SF0">
    <property type="entry name" value="2-KETO-4-PENTENOATE HYDRATASE"/>
    <property type="match status" value="1"/>
</dbReference>
<dbReference type="AlphaFoldDB" id="A0A3S3ALZ7"/>
<dbReference type="Pfam" id="PF01557">
    <property type="entry name" value="FAA_hydrolase"/>
    <property type="match status" value="1"/>
</dbReference>
<dbReference type="EMBL" id="RKLP01000001">
    <property type="protein sequence ID" value="RVW11522.1"/>
    <property type="molecule type" value="Genomic_DNA"/>
</dbReference>
<evidence type="ECO:0000256" key="1">
    <source>
        <dbReference type="ARBA" id="ARBA00023239"/>
    </source>
</evidence>
<feature type="domain" description="Fumarylacetoacetase-like C-terminal" evidence="2">
    <location>
        <begin position="107"/>
        <end position="270"/>
    </location>
</feature>
<dbReference type="RefSeq" id="WP_127914645.1">
    <property type="nucleotide sequence ID" value="NZ_RKLP01000001.1"/>
</dbReference>
<name>A0A3S3ALZ7_9NOCA</name>
<dbReference type="SUPFAM" id="SSF56529">
    <property type="entry name" value="FAH"/>
    <property type="match status" value="1"/>
</dbReference>
<protein>
    <recommendedName>
        <fullName evidence="2">Fumarylacetoacetase-like C-terminal domain-containing protein</fullName>
    </recommendedName>
</protein>
<dbReference type="GO" id="GO:0008684">
    <property type="term" value="F:2-oxopent-4-enoate hydratase activity"/>
    <property type="evidence" value="ECO:0007669"/>
    <property type="project" value="TreeGrafter"/>
</dbReference>
<keyword evidence="4" id="KW-1185">Reference proteome</keyword>
<dbReference type="Gene3D" id="3.90.850.10">
    <property type="entry name" value="Fumarylacetoacetase-like, C-terminal domain"/>
    <property type="match status" value="1"/>
</dbReference>
<accession>A0A3S3ALZ7</accession>
<dbReference type="PANTHER" id="PTHR30143">
    <property type="entry name" value="ACID HYDRATASE"/>
    <property type="match status" value="1"/>
</dbReference>
<proteinExistence type="predicted"/>
<dbReference type="Proteomes" id="UP000286208">
    <property type="component" value="Unassembled WGS sequence"/>
</dbReference>
<dbReference type="InterPro" id="IPR011234">
    <property type="entry name" value="Fumarylacetoacetase-like_C"/>
</dbReference>
<organism evidence="3 4">
    <name type="scientific">Prescottella agglutinans</name>
    <dbReference type="NCBI Taxonomy" id="1644129"/>
    <lineage>
        <taxon>Bacteria</taxon>
        <taxon>Bacillati</taxon>
        <taxon>Actinomycetota</taxon>
        <taxon>Actinomycetes</taxon>
        <taxon>Mycobacteriales</taxon>
        <taxon>Nocardiaceae</taxon>
        <taxon>Prescottella</taxon>
    </lineage>
</organism>
<sequence length="271" mass="28569">MPTDTTGALHTAVPSLAAQLAEAERTRQPVAQPTSSYPDLTVADAYEIQRRNIAQRIEAGERIVGRKIGLTSLAMQQQLGVDQPDFGAILDTMVIAHEGEQAADDLVAPRAEAEFTFRLSRDLVPGDAPFTFEQVRDAIGEVMLSLELIDSRIADWKIGLIDTVADNASSARLVAGPSVPATRELLDALPEMILTLTRDGDDVAAGPGSAVLDHPLNAIVWLANSLAEYGDHLRAGDLVLAGAVHAAVPLAAGSTFGVSSPGLPDVTVRIV</sequence>
<evidence type="ECO:0000313" key="3">
    <source>
        <dbReference type="EMBL" id="RVW11522.1"/>
    </source>
</evidence>
<comment type="caution">
    <text evidence="3">The sequence shown here is derived from an EMBL/GenBank/DDBJ whole genome shotgun (WGS) entry which is preliminary data.</text>
</comment>
<evidence type="ECO:0000259" key="2">
    <source>
        <dbReference type="Pfam" id="PF01557"/>
    </source>
</evidence>